<dbReference type="EMBL" id="AP024564">
    <property type="protein sequence ID" value="BCU08463.1"/>
    <property type="molecule type" value="Genomic_DNA"/>
</dbReference>
<keyword evidence="12" id="KW-1185">Reference proteome</keyword>
<comment type="catalytic activity">
    <reaction evidence="6">
        <text>Couples ATP hydrolysis with the unwinding of duplex DNA by translocating in the 3'-5' direction.</text>
        <dbReference type="EC" id="5.6.2.4"/>
    </reaction>
</comment>
<dbReference type="Gene3D" id="3.40.50.300">
    <property type="entry name" value="P-loop containing nucleotide triphosphate hydrolases"/>
    <property type="match status" value="2"/>
</dbReference>
<dbReference type="InterPro" id="IPR000212">
    <property type="entry name" value="DNA_helicase_UvrD/REP"/>
</dbReference>
<organism evidence="11 12">
    <name type="scientific">Allochromatium tepidum</name>
    <dbReference type="NCBI Taxonomy" id="553982"/>
    <lineage>
        <taxon>Bacteria</taxon>
        <taxon>Pseudomonadati</taxon>
        <taxon>Pseudomonadota</taxon>
        <taxon>Gammaproteobacteria</taxon>
        <taxon>Chromatiales</taxon>
        <taxon>Chromatiaceae</taxon>
        <taxon>Allochromatium</taxon>
    </lineage>
</organism>
<keyword evidence="2 9" id="KW-0378">Hydrolase</keyword>
<evidence type="ECO:0000256" key="6">
    <source>
        <dbReference type="ARBA" id="ARBA00034617"/>
    </source>
</evidence>
<dbReference type="EC" id="5.6.2.4" evidence="7"/>
<dbReference type="GO" id="GO:0004386">
    <property type="term" value="F:helicase activity"/>
    <property type="evidence" value="ECO:0007669"/>
    <property type="project" value="UniProtKB-KW"/>
</dbReference>
<reference evidence="11 12" key="1">
    <citation type="submission" date="2021-04" db="EMBL/GenBank/DDBJ databases">
        <title>Complete genome sequencing of Allochromatium tepidum strain NZ.</title>
        <authorList>
            <person name="Tsukatani Y."/>
            <person name="Mori H."/>
        </authorList>
    </citation>
    <scope>NUCLEOTIDE SEQUENCE [LARGE SCALE GENOMIC DNA]</scope>
    <source>
        <strain evidence="11 12">NZ</strain>
        <plasmid evidence="11 12">pAt1</plasmid>
    </source>
</reference>
<accession>A0ABM7QR68</accession>
<feature type="binding site" evidence="9">
    <location>
        <begin position="23"/>
        <end position="30"/>
    </location>
    <ligand>
        <name>ATP</name>
        <dbReference type="ChEBI" id="CHEBI:30616"/>
    </ligand>
</feature>
<keyword evidence="1 9" id="KW-0547">Nucleotide-binding</keyword>
<evidence type="ECO:0000256" key="5">
    <source>
        <dbReference type="ARBA" id="ARBA00023235"/>
    </source>
</evidence>
<dbReference type="PANTHER" id="PTHR11070:SF30">
    <property type="entry name" value="F-BOX DNA HELICASE 1"/>
    <property type="match status" value="1"/>
</dbReference>
<keyword evidence="5" id="KW-0413">Isomerase</keyword>
<dbReference type="InterPro" id="IPR027417">
    <property type="entry name" value="P-loop_NTPase"/>
</dbReference>
<keyword evidence="3 9" id="KW-0347">Helicase</keyword>
<feature type="domain" description="UvrD-like helicase ATP-binding" evidence="10">
    <location>
        <begin position="2"/>
        <end position="259"/>
    </location>
</feature>
<dbReference type="Proteomes" id="UP000680679">
    <property type="component" value="Plasmid pAt1"/>
</dbReference>
<comment type="catalytic activity">
    <reaction evidence="8">
        <text>ATP + H2O = ADP + phosphate + H(+)</text>
        <dbReference type="Rhea" id="RHEA:13065"/>
        <dbReference type="ChEBI" id="CHEBI:15377"/>
        <dbReference type="ChEBI" id="CHEBI:15378"/>
        <dbReference type="ChEBI" id="CHEBI:30616"/>
        <dbReference type="ChEBI" id="CHEBI:43474"/>
        <dbReference type="ChEBI" id="CHEBI:456216"/>
        <dbReference type="EC" id="5.6.2.4"/>
    </reaction>
</comment>
<proteinExistence type="predicted"/>
<evidence type="ECO:0000256" key="3">
    <source>
        <dbReference type="ARBA" id="ARBA00022806"/>
    </source>
</evidence>
<name>A0ABM7QR68_9GAMM</name>
<dbReference type="PANTHER" id="PTHR11070">
    <property type="entry name" value="UVRD / RECB / PCRA DNA HELICASE FAMILY MEMBER"/>
    <property type="match status" value="1"/>
</dbReference>
<keyword evidence="4 9" id="KW-0067">ATP-binding</keyword>
<evidence type="ECO:0000256" key="4">
    <source>
        <dbReference type="ARBA" id="ARBA00022840"/>
    </source>
</evidence>
<evidence type="ECO:0000256" key="8">
    <source>
        <dbReference type="ARBA" id="ARBA00048988"/>
    </source>
</evidence>
<sequence length="507" mass="56176">MHKPTSEQQAIIDSKADTLIANAFAGTGKTATLVGFAKARPDARMLYLAFNRSVADEAKERFPSNVEARTSHSLAYGRYGHRYQSKLGYPRAFHARNILRPSLPSNEALVFSGLALEAVNRFLISSSAEISINHVAAGQARAIGVDPTDILEAAKSLWEAMQDPKDPSVPMPHDGYLKLYQLSRPKLDRYDYILLDEAQDTNPCLFDIFNAQKTGRVLVGDQHQNIYGFRGAMNAMGRLRGEHHNLTASFRFGEPVADVANAILGVFKGEPLSLRGFGGPSEVGMVPLQQRRTVYLHRTNAGLFARAVDLLHANIPMHFVGGVKNYNFQTILDAFHLFDHNQRAIRDPFLRSFRTLENLEEYAEAVEDHEIKARLTVVKKYTFRIPRLIERLEAAHEPDARKAGAELTTAHKSKGLEWEQVVLGEDFPDLMDSSGVPLVSELLPPNATERPLEPDEANLLYVAATRARQHLVITPQLAGLLDWVHGDGMAGLHRSRASAPALLAVNA</sequence>
<gene>
    <name evidence="11" type="ORF">Atep_31400</name>
</gene>
<evidence type="ECO:0000313" key="11">
    <source>
        <dbReference type="EMBL" id="BCU08463.1"/>
    </source>
</evidence>
<evidence type="ECO:0000256" key="1">
    <source>
        <dbReference type="ARBA" id="ARBA00022741"/>
    </source>
</evidence>
<evidence type="ECO:0000256" key="9">
    <source>
        <dbReference type="PROSITE-ProRule" id="PRU00560"/>
    </source>
</evidence>
<evidence type="ECO:0000259" key="10">
    <source>
        <dbReference type="PROSITE" id="PS51198"/>
    </source>
</evidence>
<dbReference type="PROSITE" id="PS51198">
    <property type="entry name" value="UVRD_HELICASE_ATP_BIND"/>
    <property type="match status" value="1"/>
</dbReference>
<dbReference type="SUPFAM" id="SSF52540">
    <property type="entry name" value="P-loop containing nucleoside triphosphate hydrolases"/>
    <property type="match status" value="1"/>
</dbReference>
<evidence type="ECO:0000256" key="7">
    <source>
        <dbReference type="ARBA" id="ARBA00034808"/>
    </source>
</evidence>
<dbReference type="InterPro" id="IPR014016">
    <property type="entry name" value="UvrD-like_ATP-bd"/>
</dbReference>
<evidence type="ECO:0000313" key="12">
    <source>
        <dbReference type="Proteomes" id="UP000680679"/>
    </source>
</evidence>
<dbReference type="Pfam" id="PF13245">
    <property type="entry name" value="AAA_19"/>
    <property type="match status" value="1"/>
</dbReference>
<keyword evidence="11" id="KW-0614">Plasmid</keyword>
<protein>
    <recommendedName>
        <fullName evidence="7">DNA 3'-5' helicase</fullName>
        <ecNumber evidence="7">5.6.2.4</ecNumber>
    </recommendedName>
</protein>
<evidence type="ECO:0000256" key="2">
    <source>
        <dbReference type="ARBA" id="ARBA00022801"/>
    </source>
</evidence>
<dbReference type="RefSeq" id="WP_213382013.1">
    <property type="nucleotide sequence ID" value="NZ_AP024564.1"/>
</dbReference>
<geneLocation type="plasmid" evidence="11 12">
    <name>pAt1</name>
</geneLocation>
<dbReference type="InterPro" id="IPR014017">
    <property type="entry name" value="DNA_helicase_UvrD-like_C"/>
</dbReference>
<dbReference type="Pfam" id="PF13361">
    <property type="entry name" value="UvrD_C"/>
    <property type="match status" value="1"/>
</dbReference>